<evidence type="ECO:0000256" key="5">
    <source>
        <dbReference type="ARBA" id="ARBA00022750"/>
    </source>
</evidence>
<proteinExistence type="inferred from homology"/>
<dbReference type="PANTHER" id="PTHR33695:SF1">
    <property type="entry name" value="LIPOPROTEIN SIGNAL PEPTIDASE"/>
    <property type="match status" value="1"/>
</dbReference>
<dbReference type="InterPro" id="IPR001872">
    <property type="entry name" value="Peptidase_A8"/>
</dbReference>
<dbReference type="GO" id="GO:0004190">
    <property type="term" value="F:aspartic-type endopeptidase activity"/>
    <property type="evidence" value="ECO:0007669"/>
    <property type="project" value="UniProtKB-UniRule"/>
</dbReference>
<name>A0A4U8S277_9HELI</name>
<evidence type="ECO:0000256" key="3">
    <source>
        <dbReference type="ARBA" id="ARBA00022670"/>
    </source>
</evidence>
<evidence type="ECO:0000313" key="12">
    <source>
        <dbReference type="Proteomes" id="UP000029878"/>
    </source>
</evidence>
<comment type="pathway">
    <text evidence="9">Protein modification; lipoprotein biosynthesis (signal peptide cleavage).</text>
</comment>
<reference evidence="11 12" key="1">
    <citation type="journal article" date="2014" name="Genome Announc.">
        <title>Draft genome sequences of eight enterohepatic helicobacter species isolated from both laboratory and wild rodents.</title>
        <authorList>
            <person name="Sheh A."/>
            <person name="Shen Z."/>
            <person name="Fox J.G."/>
        </authorList>
    </citation>
    <scope>NUCLEOTIDE SEQUENCE [LARGE SCALE GENOMIC DNA]</scope>
    <source>
        <strain evidence="11 12">ATCC 700114</strain>
    </source>
</reference>
<dbReference type="UniPathway" id="UPA00665"/>
<dbReference type="PANTHER" id="PTHR33695">
    <property type="entry name" value="LIPOPROTEIN SIGNAL PEPTIDASE"/>
    <property type="match status" value="1"/>
</dbReference>
<dbReference type="EMBL" id="JRPL02000045">
    <property type="protein sequence ID" value="TLD79824.1"/>
    <property type="molecule type" value="Genomic_DNA"/>
</dbReference>
<protein>
    <recommendedName>
        <fullName evidence="9">Lipoprotein signal peptidase</fullName>
        <ecNumber evidence="9">3.4.23.36</ecNumber>
    </recommendedName>
    <alternativeName>
        <fullName evidence="9">Prolipoprotein signal peptidase</fullName>
    </alternativeName>
    <alternativeName>
        <fullName evidence="9">Signal peptidase II</fullName>
        <shortName evidence="9">SPase II</shortName>
    </alternativeName>
</protein>
<gene>
    <name evidence="9" type="primary">lspA</name>
    <name evidence="11" type="ORF">LS81_010095</name>
</gene>
<dbReference type="Pfam" id="PF01252">
    <property type="entry name" value="Peptidase_A8"/>
    <property type="match status" value="1"/>
</dbReference>
<dbReference type="GO" id="GO:0005886">
    <property type="term" value="C:plasma membrane"/>
    <property type="evidence" value="ECO:0007669"/>
    <property type="project" value="UniProtKB-SubCell"/>
</dbReference>
<keyword evidence="5 9" id="KW-0064">Aspartyl protease</keyword>
<comment type="catalytic activity">
    <reaction evidence="9">
        <text>Release of signal peptides from bacterial membrane prolipoproteins. Hydrolyzes -Xaa-Yaa-Zaa-|-(S,diacylglyceryl)Cys-, in which Xaa is hydrophobic (preferably Leu), and Yaa (Ala or Ser) and Zaa (Gly or Ala) have small, neutral side chains.</text>
        <dbReference type="EC" id="3.4.23.36"/>
    </reaction>
</comment>
<evidence type="ECO:0000313" key="11">
    <source>
        <dbReference type="EMBL" id="TLD79824.1"/>
    </source>
</evidence>
<evidence type="ECO:0000256" key="7">
    <source>
        <dbReference type="ARBA" id="ARBA00022989"/>
    </source>
</evidence>
<keyword evidence="11" id="KW-0449">Lipoprotein</keyword>
<feature type="transmembrane region" description="Helical" evidence="9">
    <location>
        <begin position="45"/>
        <end position="64"/>
    </location>
</feature>
<keyword evidence="6 9" id="KW-0378">Hydrolase</keyword>
<comment type="similarity">
    <text evidence="1 9 10">Belongs to the peptidase A8 family.</text>
</comment>
<keyword evidence="4 9" id="KW-0812">Transmembrane</keyword>
<keyword evidence="2 9" id="KW-1003">Cell membrane</keyword>
<evidence type="ECO:0000256" key="2">
    <source>
        <dbReference type="ARBA" id="ARBA00022475"/>
    </source>
</evidence>
<evidence type="ECO:0000256" key="6">
    <source>
        <dbReference type="ARBA" id="ARBA00022801"/>
    </source>
</evidence>
<accession>A0A4U8S277</accession>
<evidence type="ECO:0000256" key="8">
    <source>
        <dbReference type="ARBA" id="ARBA00023136"/>
    </source>
</evidence>
<evidence type="ECO:0000256" key="9">
    <source>
        <dbReference type="HAMAP-Rule" id="MF_00161"/>
    </source>
</evidence>
<dbReference type="EC" id="3.4.23.36" evidence="9"/>
<feature type="active site" evidence="9">
    <location>
        <position position="137"/>
    </location>
</feature>
<dbReference type="RefSeq" id="WP_034346103.1">
    <property type="nucleotide sequence ID" value="NZ_FZNG01000061.1"/>
</dbReference>
<dbReference type="AlphaFoldDB" id="A0A4U8S277"/>
<comment type="caution">
    <text evidence="9">Lacks conserved residue(s) required for the propagation of feature annotation.</text>
</comment>
<keyword evidence="3 9" id="KW-0645">Protease</keyword>
<dbReference type="NCBIfam" id="TIGR00077">
    <property type="entry name" value="lspA"/>
    <property type="match status" value="1"/>
</dbReference>
<dbReference type="Proteomes" id="UP000029878">
    <property type="component" value="Unassembled WGS sequence"/>
</dbReference>
<keyword evidence="8 9" id="KW-0472">Membrane</keyword>
<feature type="transmembrane region" description="Helical" evidence="9">
    <location>
        <begin position="132"/>
        <end position="154"/>
    </location>
</feature>
<dbReference type="OrthoDB" id="9810259at2"/>
<evidence type="ECO:0000256" key="1">
    <source>
        <dbReference type="ARBA" id="ARBA00006139"/>
    </source>
</evidence>
<dbReference type="HAMAP" id="MF_00161">
    <property type="entry name" value="LspA"/>
    <property type="match status" value="1"/>
</dbReference>
<organism evidence="11 12">
    <name type="scientific">Helicobacter trogontum</name>
    <dbReference type="NCBI Taxonomy" id="50960"/>
    <lineage>
        <taxon>Bacteria</taxon>
        <taxon>Pseudomonadati</taxon>
        <taxon>Campylobacterota</taxon>
        <taxon>Epsilonproteobacteria</taxon>
        <taxon>Campylobacterales</taxon>
        <taxon>Helicobacteraceae</taxon>
        <taxon>Helicobacter</taxon>
    </lineage>
</organism>
<sequence>MSKQIRYFSILFVLLVALDQAIKYAMIYVAQPQSLHDFVMIADNPVISIALVFNTGVAFSFLTWLGEWLKYMQVGFIAIIIGILFTQKHLFKDHYIAFSFMFAGGASNVLDRFLHGGVVDYIYWHYKFEFPIFNFADIIINCGVALFILQTLFLNKKKKI</sequence>
<feature type="transmembrane region" description="Helical" evidence="9">
    <location>
        <begin position="71"/>
        <end position="91"/>
    </location>
</feature>
<evidence type="ECO:0000256" key="4">
    <source>
        <dbReference type="ARBA" id="ARBA00022692"/>
    </source>
</evidence>
<dbReference type="GO" id="GO:0006508">
    <property type="term" value="P:proteolysis"/>
    <property type="evidence" value="ECO:0007669"/>
    <property type="project" value="UniProtKB-KW"/>
</dbReference>
<keyword evidence="7 9" id="KW-1133">Transmembrane helix</keyword>
<comment type="function">
    <text evidence="9">This protein specifically catalyzes the removal of signal peptides from prolipoproteins.</text>
</comment>
<comment type="caution">
    <text evidence="11">The sequence shown here is derived from an EMBL/GenBank/DDBJ whole genome shotgun (WGS) entry which is preliminary data.</text>
</comment>
<evidence type="ECO:0000256" key="10">
    <source>
        <dbReference type="RuleBase" id="RU004181"/>
    </source>
</evidence>
<comment type="subcellular location">
    <subcellularLocation>
        <location evidence="9">Cell membrane</location>
        <topology evidence="9">Multi-pass membrane protein</topology>
    </subcellularLocation>
</comment>
<dbReference type="PRINTS" id="PR00781">
    <property type="entry name" value="LIPOSIGPTASE"/>
</dbReference>
<feature type="active site" evidence="9">
    <location>
        <position position="120"/>
    </location>
</feature>